<reference evidence="1 2" key="1">
    <citation type="journal article" date="2019" name="Emerg. Microbes Infect.">
        <title>Comprehensive subspecies identification of 175 nontuberculous mycobacteria species based on 7547 genomic profiles.</title>
        <authorList>
            <person name="Matsumoto Y."/>
            <person name="Kinjo T."/>
            <person name="Motooka D."/>
            <person name="Nabeya D."/>
            <person name="Jung N."/>
            <person name="Uechi K."/>
            <person name="Horii T."/>
            <person name="Iida T."/>
            <person name="Fujita J."/>
            <person name="Nakamura S."/>
        </authorList>
    </citation>
    <scope>NUCLEOTIDE SEQUENCE [LARGE SCALE GENOMIC DNA]</scope>
    <source>
        <strain evidence="1 2">JCM 13323</strain>
    </source>
</reference>
<sequence>MEESLYIDRHRMAACSNHVLVVDVAGSETVEERQPCAGAAIELSAISFGVAGPVFDEFRPTVVTHRGDGRGAQEQWCIVIEPLDHASPGCVEFEIPGLVHHSRTVCEFEAEHRTTSAVHVGINAV</sequence>
<gene>
    <name evidence="1" type="ORF">MPSYJ_55340</name>
</gene>
<accession>A0A7I7MKM1</accession>
<protein>
    <submittedName>
        <fullName evidence="1">Uncharacterized protein</fullName>
    </submittedName>
</protein>
<dbReference type="EMBL" id="AP022574">
    <property type="protein sequence ID" value="BBX72073.1"/>
    <property type="molecule type" value="Genomic_DNA"/>
</dbReference>
<keyword evidence="2" id="KW-1185">Reference proteome</keyword>
<dbReference type="KEGG" id="mpsc:MPSYJ_55340"/>
<evidence type="ECO:0000313" key="1">
    <source>
        <dbReference type="EMBL" id="BBX72073.1"/>
    </source>
</evidence>
<name>A0A7I7MKM1_9MYCO</name>
<dbReference type="AlphaFoldDB" id="A0A7I7MKM1"/>
<dbReference type="Proteomes" id="UP000466514">
    <property type="component" value="Chromosome"/>
</dbReference>
<evidence type="ECO:0000313" key="2">
    <source>
        <dbReference type="Proteomes" id="UP000466514"/>
    </source>
</evidence>
<organism evidence="1 2">
    <name type="scientific">Mycolicibacterium psychrotolerans</name>
    <dbReference type="NCBI Taxonomy" id="216929"/>
    <lineage>
        <taxon>Bacteria</taxon>
        <taxon>Bacillati</taxon>
        <taxon>Actinomycetota</taxon>
        <taxon>Actinomycetes</taxon>
        <taxon>Mycobacteriales</taxon>
        <taxon>Mycobacteriaceae</taxon>
        <taxon>Mycolicibacterium</taxon>
    </lineage>
</organism>
<proteinExistence type="predicted"/>